<comment type="caution">
    <text evidence="2">The sequence shown here is derived from an EMBL/GenBank/DDBJ whole genome shotgun (WGS) entry which is preliminary data.</text>
</comment>
<keyword evidence="1" id="KW-1133">Transmembrane helix</keyword>
<protein>
    <submittedName>
        <fullName evidence="2">Uncharacterized protein</fullName>
    </submittedName>
</protein>
<evidence type="ECO:0000256" key="1">
    <source>
        <dbReference type="SAM" id="Phobius"/>
    </source>
</evidence>
<feature type="transmembrane region" description="Helical" evidence="1">
    <location>
        <begin position="43"/>
        <end position="65"/>
    </location>
</feature>
<keyword evidence="3" id="KW-1185">Reference proteome</keyword>
<dbReference type="AlphaFoldDB" id="A0A3D9IC72"/>
<reference evidence="2 3" key="1">
    <citation type="submission" date="2018-07" db="EMBL/GenBank/DDBJ databases">
        <title>Genomic Encyclopedia of Type Strains, Phase III (KMG-III): the genomes of soil and plant-associated and newly described type strains.</title>
        <authorList>
            <person name="Whitman W."/>
        </authorList>
    </citation>
    <scope>NUCLEOTIDE SEQUENCE [LARGE SCALE GENOMIC DNA]</scope>
    <source>
        <strain evidence="2 3">CECT 8236</strain>
    </source>
</reference>
<keyword evidence="1" id="KW-0812">Transmembrane</keyword>
<keyword evidence="1" id="KW-0472">Membrane</keyword>
<name>A0A3D9IC72_9BACL</name>
<gene>
    <name evidence="2" type="ORF">DFP95_107211</name>
</gene>
<evidence type="ECO:0000313" key="3">
    <source>
        <dbReference type="Proteomes" id="UP000256869"/>
    </source>
</evidence>
<proteinExistence type="predicted"/>
<sequence>MKLSVIKHSIRNPSGIRTIISMSMIALGSIPNLIIVLTEKANLIRISAAVTVSLVCVLIAILALFRALKKPTEIHLYSGEILLNGRTIQAKEIKAIKHMGYFRPVIGLLPNGKKIVPVHMCFRFSQNEDRGIADIVNWAEANHVKVVNKSFMRWI</sequence>
<organism evidence="2 3">
    <name type="scientific">Cohnella lupini</name>
    <dbReference type="NCBI Taxonomy" id="1294267"/>
    <lineage>
        <taxon>Bacteria</taxon>
        <taxon>Bacillati</taxon>
        <taxon>Bacillota</taxon>
        <taxon>Bacilli</taxon>
        <taxon>Bacillales</taxon>
        <taxon>Paenibacillaceae</taxon>
        <taxon>Cohnella</taxon>
    </lineage>
</organism>
<accession>A0A3D9IC72</accession>
<dbReference type="EMBL" id="QRDY01000007">
    <property type="protein sequence ID" value="RED59372.1"/>
    <property type="molecule type" value="Genomic_DNA"/>
</dbReference>
<feature type="transmembrane region" description="Helical" evidence="1">
    <location>
        <begin position="20"/>
        <end position="37"/>
    </location>
</feature>
<dbReference type="Proteomes" id="UP000256869">
    <property type="component" value="Unassembled WGS sequence"/>
</dbReference>
<evidence type="ECO:0000313" key="2">
    <source>
        <dbReference type="EMBL" id="RED59372.1"/>
    </source>
</evidence>